<dbReference type="AlphaFoldDB" id="A0A2H1KVE3"/>
<dbReference type="EMBL" id="FXZI01000016">
    <property type="protein sequence ID" value="SMY03736.1"/>
    <property type="molecule type" value="Genomic_DNA"/>
</dbReference>
<evidence type="ECO:0000313" key="2">
    <source>
        <dbReference type="Proteomes" id="UP000234300"/>
    </source>
</evidence>
<sequence>MSTTLTCIVAPANTIGIRETLRDWQAGGLVSDFLWISAEDMEMGQATGHQVKEGSLTAVDLRRLAGQTAYARIRLAELCESDMLGGGEDSPQAGNVFSSGSAGAQIRRIIEGSFGNSNVSPLRILLTGTNGPAQVEVPQSVGWHYLVVSPEDTSAPGVGTAPIDTTVSAETDIQRASQLAGLLGLWTGIDEAPLDEEETASYVRFRLFRSFFRHLSGDAVELDVRNKLLEVDTGYPRPTHESGRCTYVENPTGAARQAVSQLWSANAHILRSPREVLKESQSKEISMGEALRMLFSFLWASLIGAPAAWASRAVRGVQAAVASSVQSFVFGADHAAYEVVVSGQRSDGKPAGWQDLQTAARELERGLPGYEQTAHEELSGLWREYTNGALTLADGGVHGAIVRPILVNSDRAVMRNPRDIVPNPDDSFPALKGALGATLGSRDLEATDIVAIDDQGRQLQAESTRGSELSREAASALHMMAQWREGNSQTYSSLFGAELSKAIHSHRNELAELLRRMRDAAGGGSAESAQLQKKQKRLGMIMRVIAVVAVLLIGTLALLGGVSVLSWGWAGGLMAAVALGWLIASFIVFMRGQRELFRLINRRRSLESQAEVDSRNITAVLHDLTRVTDAYSQYLNFTRALGHFIHQPFGGLRTATDQETESFSDLPRSTAQGRITTDESVAQETALELRHGQFQAGWMDSLWSKYLNEAAVLIGPRGLELRDDSDLLFRVRGSGDDSLLSLWADALDEQSVSSHFGDPTWESARQRLDREPPLKAVRTRLTERVASTKGAVSFERFLAEVGTPTSDPIGETLLDATAIAADTARTQKEFIRTAELGLGRAVVHVQMTGPVEPLSLGFSRDRVESDHAVDDDSDFSKPFGDAAF</sequence>
<protein>
    <submittedName>
        <fullName evidence="1">Uncharacterized protein</fullName>
    </submittedName>
</protein>
<gene>
    <name evidence="1" type="ORF">BAURA86_03444</name>
</gene>
<proteinExistence type="predicted"/>
<evidence type="ECO:0000313" key="1">
    <source>
        <dbReference type="EMBL" id="SMY03736.1"/>
    </source>
</evidence>
<reference evidence="1 2" key="1">
    <citation type="submission" date="2017-03" db="EMBL/GenBank/DDBJ databases">
        <authorList>
            <person name="Afonso C.L."/>
            <person name="Miller P.J."/>
            <person name="Scott M.A."/>
            <person name="Spackman E."/>
            <person name="Goraichik I."/>
            <person name="Dimitrov K.M."/>
            <person name="Suarez D.L."/>
            <person name="Swayne D.E."/>
        </authorList>
    </citation>
    <scope>NUCLEOTIDE SEQUENCE [LARGE SCALE GENOMIC DNA]</scope>
    <source>
        <strain evidence="2">8(6)</strain>
    </source>
</reference>
<name>A0A2H1KVE3_BREAU</name>
<organism evidence="1 2">
    <name type="scientific">Brevibacterium aurantiacum</name>
    <dbReference type="NCBI Taxonomy" id="273384"/>
    <lineage>
        <taxon>Bacteria</taxon>
        <taxon>Bacillati</taxon>
        <taxon>Actinomycetota</taxon>
        <taxon>Actinomycetes</taxon>
        <taxon>Micrococcales</taxon>
        <taxon>Brevibacteriaceae</taxon>
        <taxon>Brevibacterium</taxon>
    </lineage>
</organism>
<accession>A0A2H1KVE3</accession>
<dbReference type="Proteomes" id="UP000234300">
    <property type="component" value="Unassembled WGS sequence"/>
</dbReference>